<dbReference type="Proteomes" id="UP001321786">
    <property type="component" value="Chromosome"/>
</dbReference>
<organism evidence="1 2">
    <name type="scientific">Helicovermis profundi</name>
    <dbReference type="NCBI Taxonomy" id="3065157"/>
    <lineage>
        <taxon>Bacteria</taxon>
        <taxon>Bacillati</taxon>
        <taxon>Bacillota</taxon>
        <taxon>Clostridia</taxon>
        <taxon>Helicovermis</taxon>
    </lineage>
</organism>
<dbReference type="KEGG" id="hprf:HLPR_10310"/>
<name>A0AAU9EUF3_9FIRM</name>
<reference evidence="1 2" key="1">
    <citation type="submission" date="2023-08" db="EMBL/GenBank/DDBJ databases">
        <title>Helicovermis profunda gen. nov., sp. nov., a novel mesophilic, fermentative bacterium within the Bacillota from a deep-sea hydrothermal vent chimney.</title>
        <authorList>
            <person name="Miyazaki U."/>
            <person name="Mizutani D."/>
            <person name="Hashimoto Y."/>
            <person name="Tame A."/>
            <person name="Sawayama S."/>
            <person name="Miyazaki J."/>
            <person name="Takai K."/>
            <person name="Nakagawa S."/>
        </authorList>
    </citation>
    <scope>NUCLEOTIDE SEQUENCE [LARGE SCALE GENOMIC DNA]</scope>
    <source>
        <strain evidence="1 2">S502</strain>
    </source>
</reference>
<dbReference type="EMBL" id="AP028654">
    <property type="protein sequence ID" value="BEP28700.1"/>
    <property type="molecule type" value="Genomic_DNA"/>
</dbReference>
<proteinExistence type="predicted"/>
<accession>A0AAU9EUF3</accession>
<dbReference type="RefSeq" id="WP_338537006.1">
    <property type="nucleotide sequence ID" value="NZ_AP028654.1"/>
</dbReference>
<sequence>MRTLINAEIMEQGIKLRQLGAKVTVISGKLCYVKFEIGGYKIQYVYNVNSKGNYFLERTKPYPLPLREFEKEEDVIDIIEIDIEQFKFALKSQNINDFINIGKELNFTIRKFEDLFLYYNVSSDKVQSIKNKLHEINKEINNTKEISKRIYFRKEPENI</sequence>
<keyword evidence="2" id="KW-1185">Reference proteome</keyword>
<gene>
    <name evidence="1" type="ORF">HLPR_10310</name>
</gene>
<protein>
    <submittedName>
        <fullName evidence="1">Uncharacterized protein</fullName>
    </submittedName>
</protein>
<evidence type="ECO:0000313" key="2">
    <source>
        <dbReference type="Proteomes" id="UP001321786"/>
    </source>
</evidence>
<dbReference type="AlphaFoldDB" id="A0AAU9EUF3"/>
<evidence type="ECO:0000313" key="1">
    <source>
        <dbReference type="EMBL" id="BEP28700.1"/>
    </source>
</evidence>